<proteinExistence type="predicted"/>
<organism evidence="11 12">
    <name type="scientific">Poecilia formosa</name>
    <name type="common">Amazon molly</name>
    <name type="synonym">Limia formosa</name>
    <dbReference type="NCBI Taxonomy" id="48698"/>
    <lineage>
        <taxon>Eukaryota</taxon>
        <taxon>Metazoa</taxon>
        <taxon>Chordata</taxon>
        <taxon>Craniata</taxon>
        <taxon>Vertebrata</taxon>
        <taxon>Euteleostomi</taxon>
        <taxon>Actinopterygii</taxon>
        <taxon>Neopterygii</taxon>
        <taxon>Teleostei</taxon>
        <taxon>Neoteleostei</taxon>
        <taxon>Acanthomorphata</taxon>
        <taxon>Ovalentaria</taxon>
        <taxon>Atherinomorphae</taxon>
        <taxon>Cyprinodontiformes</taxon>
        <taxon>Poeciliidae</taxon>
        <taxon>Poeciliinae</taxon>
        <taxon>Poecilia</taxon>
    </lineage>
</organism>
<keyword evidence="6 9" id="KW-0472">Membrane</keyword>
<comment type="subcellular location">
    <subcellularLocation>
        <location evidence="1">Membrane</location>
        <topology evidence="1">Single-pass type I membrane protein</topology>
    </subcellularLocation>
</comment>
<dbReference type="Proteomes" id="UP000028760">
    <property type="component" value="Unassembled WGS sequence"/>
</dbReference>
<protein>
    <submittedName>
        <fullName evidence="11">Uncharacterized LOC103139157</fullName>
    </submittedName>
</protein>
<dbReference type="OMA" id="ENPAGWC"/>
<feature type="region of interest" description="Disordered" evidence="8">
    <location>
        <begin position="255"/>
        <end position="314"/>
    </location>
</feature>
<keyword evidence="4" id="KW-0130">Cell adhesion</keyword>
<feature type="region of interest" description="Disordered" evidence="8">
    <location>
        <begin position="43"/>
        <end position="81"/>
    </location>
</feature>
<name>A0A087Y645_POEFO</name>
<feature type="compositionally biased region" description="Polar residues" evidence="8">
    <location>
        <begin position="298"/>
        <end position="314"/>
    </location>
</feature>
<feature type="transmembrane region" description="Helical" evidence="9">
    <location>
        <begin position="218"/>
        <end position="238"/>
    </location>
</feature>
<dbReference type="RefSeq" id="XP_007553701.1">
    <property type="nucleotide sequence ID" value="XM_007553639.2"/>
</dbReference>
<reference evidence="11" key="2">
    <citation type="submission" date="2025-08" db="UniProtKB">
        <authorList>
            <consortium name="Ensembl"/>
        </authorList>
    </citation>
    <scope>IDENTIFICATION</scope>
</reference>
<dbReference type="GeneID" id="103139157"/>
<feature type="compositionally biased region" description="Low complexity" evidence="8">
    <location>
        <begin position="52"/>
        <end position="81"/>
    </location>
</feature>
<keyword evidence="2 9" id="KW-0812">Transmembrane</keyword>
<evidence type="ECO:0000256" key="9">
    <source>
        <dbReference type="SAM" id="Phobius"/>
    </source>
</evidence>
<dbReference type="OrthoDB" id="8945512at2759"/>
<dbReference type="PANTHER" id="PTHR16677:SF1">
    <property type="entry name" value="HEMATOPOIETIC PROGENITOR CELL ANTIGEN CD34"/>
    <property type="match status" value="1"/>
</dbReference>
<evidence type="ECO:0000256" key="5">
    <source>
        <dbReference type="ARBA" id="ARBA00022989"/>
    </source>
</evidence>
<dbReference type="KEGG" id="pfor:103139157"/>
<evidence type="ECO:0000256" key="10">
    <source>
        <dbReference type="SAM" id="SignalP"/>
    </source>
</evidence>
<dbReference type="STRING" id="48698.ENSPFOP00000013498"/>
<keyword evidence="12" id="KW-1185">Reference proteome</keyword>
<feature type="signal peptide" evidence="10">
    <location>
        <begin position="1"/>
        <end position="32"/>
    </location>
</feature>
<dbReference type="Pfam" id="PF06365">
    <property type="entry name" value="CD34_antigen"/>
    <property type="match status" value="1"/>
</dbReference>
<sequence>MAASMWRMNGLCRSMTGVLLLCALLFSSEVICEDVSAPPTPSANTFNAGSGTTPAAPVSTAASDQGAAPADGSSGDSVGSTVAPTVVLTSRQNDQARAAPENSNDPPSLKVITEKAPLNVVPTVVCVGKEEIPEQSAVKAQVGTKSCNETKAIIEETPAPWCSSDKCDLKIFQEKNNILMTSSDAKLSSLVEALKTEALKNKLNLKNVDVPKSSNTSVFVGVLVTGLLAALGMIVGYFKCQRKPDTKGEKLAEKAFPVDQENQGNTLASEAPLIPPPETQEKPSVNGESLEAVKIETSPPTNGHSTAKTADTEL</sequence>
<evidence type="ECO:0000256" key="2">
    <source>
        <dbReference type="ARBA" id="ARBA00022692"/>
    </source>
</evidence>
<accession>A0A087Y645</accession>
<dbReference type="InterPro" id="IPR013836">
    <property type="entry name" value="CD34/Podocalyxin"/>
</dbReference>
<dbReference type="Ensembl" id="ENSPFOT00000013517.1">
    <property type="protein sequence ID" value="ENSPFOP00000013498.2"/>
    <property type="gene ID" value="ENSPFOG00000013498.1"/>
</dbReference>
<evidence type="ECO:0000256" key="1">
    <source>
        <dbReference type="ARBA" id="ARBA00004479"/>
    </source>
</evidence>
<dbReference type="EMBL" id="AYCK01005416">
    <property type="status" value="NOT_ANNOTATED_CDS"/>
    <property type="molecule type" value="Genomic_DNA"/>
</dbReference>
<dbReference type="GO" id="GO:0007155">
    <property type="term" value="P:cell adhesion"/>
    <property type="evidence" value="ECO:0007669"/>
    <property type="project" value="UniProtKB-KW"/>
</dbReference>
<reference evidence="11" key="3">
    <citation type="submission" date="2025-09" db="UniProtKB">
        <authorList>
            <consortium name="Ensembl"/>
        </authorList>
    </citation>
    <scope>IDENTIFICATION</scope>
</reference>
<dbReference type="InterPro" id="IPR008083">
    <property type="entry name" value="CD34"/>
</dbReference>
<evidence type="ECO:0000256" key="6">
    <source>
        <dbReference type="ARBA" id="ARBA00023136"/>
    </source>
</evidence>
<evidence type="ECO:0000256" key="7">
    <source>
        <dbReference type="ARBA" id="ARBA00023180"/>
    </source>
</evidence>
<keyword evidence="7" id="KW-0325">Glycoprotein</keyword>
<evidence type="ECO:0000256" key="8">
    <source>
        <dbReference type="SAM" id="MobiDB-lite"/>
    </source>
</evidence>
<keyword evidence="5 9" id="KW-1133">Transmembrane helix</keyword>
<dbReference type="AlphaFoldDB" id="A0A087Y645"/>
<evidence type="ECO:0000256" key="4">
    <source>
        <dbReference type="ARBA" id="ARBA00022889"/>
    </source>
</evidence>
<evidence type="ECO:0000313" key="12">
    <source>
        <dbReference type="Proteomes" id="UP000028760"/>
    </source>
</evidence>
<dbReference type="GO" id="GO:0005886">
    <property type="term" value="C:plasma membrane"/>
    <property type="evidence" value="ECO:0007669"/>
    <property type="project" value="UniProtKB-ARBA"/>
</dbReference>
<feature type="chain" id="PRO_5001834050" evidence="10">
    <location>
        <begin position="33"/>
        <end position="314"/>
    </location>
</feature>
<reference evidence="12" key="1">
    <citation type="submission" date="2013-10" db="EMBL/GenBank/DDBJ databases">
        <authorList>
            <person name="Schartl M."/>
            <person name="Warren W."/>
        </authorList>
    </citation>
    <scope>NUCLEOTIDE SEQUENCE [LARGE SCALE GENOMIC DNA]</scope>
    <source>
        <strain evidence="12">female</strain>
    </source>
</reference>
<dbReference type="EMBL" id="AYCK01005415">
    <property type="status" value="NOT_ANNOTATED_CDS"/>
    <property type="molecule type" value="Genomic_DNA"/>
</dbReference>
<evidence type="ECO:0000256" key="3">
    <source>
        <dbReference type="ARBA" id="ARBA00022729"/>
    </source>
</evidence>
<evidence type="ECO:0000313" key="11">
    <source>
        <dbReference type="Ensembl" id="ENSPFOP00000013498.2"/>
    </source>
</evidence>
<dbReference type="GeneTree" id="ENSGT00390000008414"/>
<dbReference type="eggNOG" id="ENOG502S9DK">
    <property type="taxonomic scope" value="Eukaryota"/>
</dbReference>
<dbReference type="PANTHER" id="PTHR16677">
    <property type="entry name" value="HEMATOPOIETIC PROGENITOR CELL ANTIGEN CD34"/>
    <property type="match status" value="1"/>
</dbReference>
<dbReference type="CTD" id="947"/>
<keyword evidence="3 10" id="KW-0732">Signal</keyword>